<dbReference type="GO" id="GO:0000287">
    <property type="term" value="F:magnesium ion binding"/>
    <property type="evidence" value="ECO:0007669"/>
    <property type="project" value="UniProtKB-UniRule"/>
</dbReference>
<evidence type="ECO:0000256" key="5">
    <source>
        <dbReference type="ARBA" id="ARBA00022842"/>
    </source>
</evidence>
<evidence type="ECO:0000256" key="2">
    <source>
        <dbReference type="ARBA" id="ARBA00022722"/>
    </source>
</evidence>
<evidence type="ECO:0000256" key="1">
    <source>
        <dbReference type="ARBA" id="ARBA00022649"/>
    </source>
</evidence>
<dbReference type="Proteomes" id="UP000298860">
    <property type="component" value="Unassembled WGS sequence"/>
</dbReference>
<sequence>MIVDASVVIDAVADPGPRGAAARDALAALPAAEPLIAPGHFAFEIMSGLRAAANRPNHPLNGAGIDPALRLAESFGIAMEATPWEDVHRAWTLARASLRYADAIYVAAAERRGTALLTADTRIERSGAPVKCRIVTVTPVG</sequence>
<evidence type="ECO:0000259" key="7">
    <source>
        <dbReference type="Pfam" id="PF01850"/>
    </source>
</evidence>
<dbReference type="InterPro" id="IPR044153">
    <property type="entry name" value="PIN_Pae0151-like"/>
</dbReference>
<evidence type="ECO:0000256" key="4">
    <source>
        <dbReference type="ARBA" id="ARBA00022801"/>
    </source>
</evidence>
<comment type="similarity">
    <text evidence="6">Belongs to the PINc/VapC protein family.</text>
</comment>
<evidence type="ECO:0000313" key="8">
    <source>
        <dbReference type="EMBL" id="GDY30063.1"/>
    </source>
</evidence>
<comment type="caution">
    <text evidence="8">The sequence shown here is derived from an EMBL/GenBank/DDBJ whole genome shotgun (WGS) entry which is preliminary data.</text>
</comment>
<feature type="binding site" evidence="6">
    <location>
        <position position="4"/>
    </location>
    <ligand>
        <name>Mg(2+)</name>
        <dbReference type="ChEBI" id="CHEBI:18420"/>
    </ligand>
</feature>
<accession>A0A4D4J865</accession>
<name>A0A4D4J865_9PSEU</name>
<feature type="binding site" evidence="6">
    <location>
        <position position="102"/>
    </location>
    <ligand>
        <name>Mg(2+)</name>
        <dbReference type="ChEBI" id="CHEBI:18420"/>
    </ligand>
</feature>
<dbReference type="OrthoDB" id="4750280at2"/>
<dbReference type="InterPro" id="IPR022907">
    <property type="entry name" value="VapC_family"/>
</dbReference>
<dbReference type="Pfam" id="PF01850">
    <property type="entry name" value="PIN"/>
    <property type="match status" value="1"/>
</dbReference>
<dbReference type="AlphaFoldDB" id="A0A4D4J865"/>
<dbReference type="CDD" id="cd09873">
    <property type="entry name" value="PIN_Pae0151-like"/>
    <property type="match status" value="1"/>
</dbReference>
<dbReference type="RefSeq" id="WP_137813179.1">
    <property type="nucleotide sequence ID" value="NZ_BJFL01000005.1"/>
</dbReference>
<dbReference type="SUPFAM" id="SSF88723">
    <property type="entry name" value="PIN domain-like"/>
    <property type="match status" value="1"/>
</dbReference>
<dbReference type="InterPro" id="IPR002716">
    <property type="entry name" value="PIN_dom"/>
</dbReference>
<dbReference type="Gene3D" id="3.40.50.1010">
    <property type="entry name" value="5'-nuclease"/>
    <property type="match status" value="1"/>
</dbReference>
<keyword evidence="5 6" id="KW-0460">Magnesium</keyword>
<comment type="cofactor">
    <cofactor evidence="6">
        <name>Mg(2+)</name>
        <dbReference type="ChEBI" id="CHEBI:18420"/>
    </cofactor>
</comment>
<evidence type="ECO:0000313" key="9">
    <source>
        <dbReference type="Proteomes" id="UP000298860"/>
    </source>
</evidence>
<keyword evidence="3 6" id="KW-0479">Metal-binding</keyword>
<organism evidence="8 9">
    <name type="scientific">Gandjariella thermophila</name>
    <dbReference type="NCBI Taxonomy" id="1931992"/>
    <lineage>
        <taxon>Bacteria</taxon>
        <taxon>Bacillati</taxon>
        <taxon>Actinomycetota</taxon>
        <taxon>Actinomycetes</taxon>
        <taxon>Pseudonocardiales</taxon>
        <taxon>Pseudonocardiaceae</taxon>
        <taxon>Gandjariella</taxon>
    </lineage>
</organism>
<dbReference type="EC" id="3.1.-.-" evidence="6"/>
<gene>
    <name evidence="6" type="primary">vapC</name>
    <name evidence="8" type="ORF">GTS_16960</name>
</gene>
<keyword evidence="9" id="KW-1185">Reference proteome</keyword>
<keyword evidence="1 6" id="KW-1277">Toxin-antitoxin system</keyword>
<protein>
    <recommendedName>
        <fullName evidence="6">Ribonuclease VapC</fullName>
        <shortName evidence="6">RNase VapC</shortName>
        <ecNumber evidence="6">3.1.-.-</ecNumber>
    </recommendedName>
    <alternativeName>
        <fullName evidence="6">Toxin VapC</fullName>
    </alternativeName>
</protein>
<dbReference type="GO" id="GO:0016787">
    <property type="term" value="F:hydrolase activity"/>
    <property type="evidence" value="ECO:0007669"/>
    <property type="project" value="UniProtKB-KW"/>
</dbReference>
<evidence type="ECO:0000256" key="3">
    <source>
        <dbReference type="ARBA" id="ARBA00022723"/>
    </source>
</evidence>
<keyword evidence="6" id="KW-0800">Toxin</keyword>
<dbReference type="InterPro" id="IPR029060">
    <property type="entry name" value="PIN-like_dom_sf"/>
</dbReference>
<reference evidence="9" key="1">
    <citation type="submission" date="2019-04" db="EMBL/GenBank/DDBJ databases">
        <title>Draft genome sequence of Pseudonocardiaceae bacterium SL3-2-4.</title>
        <authorList>
            <person name="Ningsih F."/>
            <person name="Yokota A."/>
            <person name="Sakai Y."/>
            <person name="Nanatani K."/>
            <person name="Yabe S."/>
            <person name="Oetari A."/>
            <person name="Sjamsuridzal W."/>
        </authorList>
    </citation>
    <scope>NUCLEOTIDE SEQUENCE [LARGE SCALE GENOMIC DNA]</scope>
    <source>
        <strain evidence="9">SL3-2-4</strain>
    </source>
</reference>
<evidence type="ECO:0000256" key="6">
    <source>
        <dbReference type="HAMAP-Rule" id="MF_00265"/>
    </source>
</evidence>
<keyword evidence="2 6" id="KW-0540">Nuclease</keyword>
<comment type="function">
    <text evidence="6">Toxic component of a toxin-antitoxin (TA) system. An RNase.</text>
</comment>
<keyword evidence="4 6" id="KW-0378">Hydrolase</keyword>
<proteinExistence type="inferred from homology"/>
<dbReference type="EMBL" id="BJFL01000005">
    <property type="protein sequence ID" value="GDY30063.1"/>
    <property type="molecule type" value="Genomic_DNA"/>
</dbReference>
<feature type="domain" description="PIN" evidence="7">
    <location>
        <begin position="1"/>
        <end position="125"/>
    </location>
</feature>
<dbReference type="GO" id="GO:0004540">
    <property type="term" value="F:RNA nuclease activity"/>
    <property type="evidence" value="ECO:0007669"/>
    <property type="project" value="InterPro"/>
</dbReference>
<dbReference type="GO" id="GO:0090729">
    <property type="term" value="F:toxin activity"/>
    <property type="evidence" value="ECO:0007669"/>
    <property type="project" value="UniProtKB-KW"/>
</dbReference>
<dbReference type="HAMAP" id="MF_00265">
    <property type="entry name" value="VapC_Nob1"/>
    <property type="match status" value="1"/>
</dbReference>